<keyword evidence="4" id="KW-1185">Reference proteome</keyword>
<dbReference type="EMBL" id="CM000880">
    <property type="protein sequence ID" value="KQK22332.1"/>
    <property type="molecule type" value="Genomic_DNA"/>
</dbReference>
<evidence type="ECO:0000313" key="2">
    <source>
        <dbReference type="EMBL" id="KQK22332.1"/>
    </source>
</evidence>
<name>A0A0Q3KD39_BRADI</name>
<accession>A0A0Q3KD39</accession>
<reference evidence="2 3" key="1">
    <citation type="journal article" date="2010" name="Nature">
        <title>Genome sequencing and analysis of the model grass Brachypodium distachyon.</title>
        <authorList>
            <consortium name="International Brachypodium Initiative"/>
        </authorList>
    </citation>
    <scope>NUCLEOTIDE SEQUENCE [LARGE SCALE GENOMIC DNA]</scope>
    <source>
        <strain evidence="2 3">Bd21</strain>
    </source>
</reference>
<feature type="compositionally biased region" description="Basic residues" evidence="1">
    <location>
        <begin position="64"/>
        <end position="74"/>
    </location>
</feature>
<dbReference type="AlphaFoldDB" id="A0A0Q3KD39"/>
<feature type="region of interest" description="Disordered" evidence="1">
    <location>
        <begin position="54"/>
        <end position="74"/>
    </location>
</feature>
<evidence type="ECO:0000256" key="1">
    <source>
        <dbReference type="SAM" id="MobiDB-lite"/>
    </source>
</evidence>
<evidence type="ECO:0000313" key="4">
    <source>
        <dbReference type="Proteomes" id="UP000008810"/>
    </source>
</evidence>
<sequence length="74" mass="8318">MNLVLSFAGRWFVSQISVTGVFWLRPATFRLLRQQRFLGSTWFGDLETASNFAHGTPPASAGGRQRRLSTRTCV</sequence>
<gene>
    <name evidence="2" type="ORF">BRADI_1g66571v3</name>
</gene>
<reference evidence="2" key="2">
    <citation type="submission" date="2017-06" db="EMBL/GenBank/DDBJ databases">
        <title>WGS assembly of Brachypodium distachyon.</title>
        <authorList>
            <consortium name="The International Brachypodium Initiative"/>
            <person name="Lucas S."/>
            <person name="Harmon-Smith M."/>
            <person name="Lail K."/>
            <person name="Tice H."/>
            <person name="Grimwood J."/>
            <person name="Bruce D."/>
            <person name="Barry K."/>
            <person name="Shu S."/>
            <person name="Lindquist E."/>
            <person name="Wang M."/>
            <person name="Pitluck S."/>
            <person name="Vogel J.P."/>
            <person name="Garvin D.F."/>
            <person name="Mockler T.C."/>
            <person name="Schmutz J."/>
            <person name="Rokhsar D."/>
            <person name="Bevan M.W."/>
        </authorList>
    </citation>
    <scope>NUCLEOTIDE SEQUENCE</scope>
    <source>
        <strain evidence="2">Bd21</strain>
    </source>
</reference>
<dbReference type="EnsemblPlants" id="KQK22332">
    <property type="protein sequence ID" value="KQK22332"/>
    <property type="gene ID" value="BRADI_1g66571v3"/>
</dbReference>
<dbReference type="Proteomes" id="UP000008810">
    <property type="component" value="Chromosome 1"/>
</dbReference>
<protein>
    <submittedName>
        <fullName evidence="2 3">Uncharacterized protein</fullName>
    </submittedName>
</protein>
<proteinExistence type="predicted"/>
<dbReference type="InParanoid" id="A0A0Q3KD39"/>
<organism evidence="2">
    <name type="scientific">Brachypodium distachyon</name>
    <name type="common">Purple false brome</name>
    <name type="synonym">Trachynia distachya</name>
    <dbReference type="NCBI Taxonomy" id="15368"/>
    <lineage>
        <taxon>Eukaryota</taxon>
        <taxon>Viridiplantae</taxon>
        <taxon>Streptophyta</taxon>
        <taxon>Embryophyta</taxon>
        <taxon>Tracheophyta</taxon>
        <taxon>Spermatophyta</taxon>
        <taxon>Magnoliopsida</taxon>
        <taxon>Liliopsida</taxon>
        <taxon>Poales</taxon>
        <taxon>Poaceae</taxon>
        <taxon>BOP clade</taxon>
        <taxon>Pooideae</taxon>
        <taxon>Stipodae</taxon>
        <taxon>Brachypodieae</taxon>
        <taxon>Brachypodium</taxon>
    </lineage>
</organism>
<dbReference type="Gramene" id="KQK22332">
    <property type="protein sequence ID" value="KQK22332"/>
    <property type="gene ID" value="BRADI_1g66571v3"/>
</dbReference>
<evidence type="ECO:0000313" key="3">
    <source>
        <dbReference type="EnsemblPlants" id="KQK22332"/>
    </source>
</evidence>
<reference evidence="3" key="3">
    <citation type="submission" date="2018-08" db="UniProtKB">
        <authorList>
            <consortium name="EnsemblPlants"/>
        </authorList>
    </citation>
    <scope>IDENTIFICATION</scope>
    <source>
        <strain evidence="3">cv. Bd21</strain>
    </source>
</reference>